<dbReference type="InterPro" id="IPR000014">
    <property type="entry name" value="PAS"/>
</dbReference>
<dbReference type="InterPro" id="IPR003661">
    <property type="entry name" value="HisK_dim/P_dom"/>
</dbReference>
<dbReference type="EMBL" id="JBBLZC010000018">
    <property type="protein sequence ID" value="MEK0084754.1"/>
    <property type="molecule type" value="Genomic_DNA"/>
</dbReference>
<dbReference type="SMART" id="SM00388">
    <property type="entry name" value="HisKA"/>
    <property type="match status" value="1"/>
</dbReference>
<dbReference type="Pfam" id="PF00989">
    <property type="entry name" value="PAS"/>
    <property type="match status" value="1"/>
</dbReference>
<dbReference type="CDD" id="cd00082">
    <property type="entry name" value="HisKA"/>
    <property type="match status" value="1"/>
</dbReference>
<dbReference type="SUPFAM" id="SSF55874">
    <property type="entry name" value="ATPase domain of HSP90 chaperone/DNA topoisomerase II/histidine kinase"/>
    <property type="match status" value="2"/>
</dbReference>
<proteinExistence type="predicted"/>
<dbReference type="InterPro" id="IPR004358">
    <property type="entry name" value="Sig_transdc_His_kin-like_C"/>
</dbReference>
<keyword evidence="11" id="KW-0067">ATP-binding</keyword>
<evidence type="ECO:0000256" key="15">
    <source>
        <dbReference type="SAM" id="Coils"/>
    </source>
</evidence>
<feature type="domain" description="PAC" evidence="19">
    <location>
        <begin position="850"/>
        <end position="902"/>
    </location>
</feature>
<dbReference type="Pfam" id="PF02518">
    <property type="entry name" value="HATPase_c"/>
    <property type="match status" value="1"/>
</dbReference>
<evidence type="ECO:0000259" key="18">
    <source>
        <dbReference type="PROSITE" id="PS50112"/>
    </source>
</evidence>
<dbReference type="CDD" id="cd00130">
    <property type="entry name" value="PAS"/>
    <property type="match status" value="4"/>
</dbReference>
<evidence type="ECO:0000256" key="4">
    <source>
        <dbReference type="ARBA" id="ARBA00022553"/>
    </source>
</evidence>
<dbReference type="Pfam" id="PF00512">
    <property type="entry name" value="HisKA"/>
    <property type="match status" value="1"/>
</dbReference>
<feature type="domain" description="Response regulatory" evidence="17">
    <location>
        <begin position="644"/>
        <end position="759"/>
    </location>
</feature>
<dbReference type="Gene3D" id="1.10.287.130">
    <property type="match status" value="1"/>
</dbReference>
<evidence type="ECO:0000256" key="7">
    <source>
        <dbReference type="ARBA" id="ARBA00022643"/>
    </source>
</evidence>
<reference evidence="20 21" key="1">
    <citation type="submission" date="2024-01" db="EMBL/GenBank/DDBJ databases">
        <title>Multi-omics insights into the function and evolution of sodium benzoate biodegradation pathways in Benzoatithermus flavus gen. nov., sp. nov. from hot spring.</title>
        <authorList>
            <person name="Hu C.-J."/>
            <person name="Li W.-J."/>
        </authorList>
    </citation>
    <scope>NUCLEOTIDE SEQUENCE [LARGE SCALE GENOMIC DNA]</scope>
    <source>
        <strain evidence="20 21">SYSU G07066</strain>
    </source>
</reference>
<feature type="domain" description="PAS" evidence="18">
    <location>
        <begin position="775"/>
        <end position="847"/>
    </location>
</feature>
<dbReference type="Gene3D" id="3.30.450.20">
    <property type="entry name" value="PAS domain"/>
    <property type="match status" value="5"/>
</dbReference>
<dbReference type="SMART" id="SM00448">
    <property type="entry name" value="REC"/>
    <property type="match status" value="1"/>
</dbReference>
<dbReference type="InterPro" id="IPR001789">
    <property type="entry name" value="Sig_transdc_resp-reg_receiver"/>
</dbReference>
<sequence>MSDAARPLLLRSDQPAPDFLSGGGELGALIRAHDWANTSLGPPARWPRSLKTAVRIMLTSRQPIWIGWGEKLLYLYNDPYKSIIGGKHPWALGRPTSEVWQEIWDDIGPMLATALRGDEGTYVEQQLLVMERNGYPEETYYTFSYSPIPDDDGGVGGIICANTDDTRRVIGERQLLLLRELAAGTADARTWRDACARSAAALATDPRDLPFAMIYMAEPDGGRVSLAAACGIEAGHAAAPPAVPLGDSSVWPFADVLNGREVRLVPDLAARFGSRLPTGAWCQPPTRAAALPIFPAGEKGRAGVLVVGLNPFRLFDEGYSSFLGLVAGQIAAAIANAQAYEEERKRAEALAEIDRAKTLFFSNVSHEFRTPLTLMMGPMEEVLAKPKDQVPPDDRALIEVAHRNGLRLLKLVNSLLDFSRIEAGRVQAAYEATDLAALTTDLASNFRSACERAGLDLVVDCPPLPEPVYVDREMWEKIVLNLVSNAFKFTFEGAIAVELRPGDGVAVLTVRDTGTGIPASELPRLFERFHRVAGAKGRSYEGSGIGLALVQELVKLHGGTIQVESTEGRGTAFTIGIPFGTGHLPQERIRSERALASTAVRAHAYVEEALRWLPEGAAIEEMTEKSFADSAADVPAAKGVERARVLLADDNADMRDYVRRLLSTRYEVVTVSDGRAALAAVRTSRPDLVITDVMMPHLDGFGVVKALRADPETRDLPVIMLSARAGEEASIEGLEAGADDYLVKPFSARELLARIAANLALSRLRQEATAAIRRSEERLRAALEASGTGTFRWDIRSNALEWDEALDRLFGLPPGRTAPSLDQFLALVHPDDRSGVAERCRQCASEGTDFEMEFRVVWPDGSVRWLYDRGKTFRDAQGRPAYMTGACVDVTLRKRAEALQAAQKRALELAIEDAPLAQVLDMLVRTVEAQSDPGIVSSILLVDSDGRHLRHGAAPSLPEAYTKAIDGLPIGPDVGSCSTAAYTKKPVHIADIATDPLWIGYQDLALSHGLRACWCTPILSSSGEVLGTFATYCRETRQPTGSDLELQEVAARTAALVIERRRASAALSRRTAQFETLLNEAPVGVYLVGADFRIRQVNPTARPIFGDIPDPIGRDFDEVIHILWPKACADEVVERFRHTLETGEPYFVPELVEERRDRGVTEYYEWQINRIPLPEGGYGVVCYFRDISAQVQARRAIAESEQRFRFMAEAMPQKIFTADAKGNITYFNRQWMEFTGLSFEEIEGWGWTRFIHPDDVEENIRVWRHSIDTGEPFELVHRFRRFDGAHRWHLSRAHAMRDAAGNISMWIGSNTEIHEQKELAETLQQKEQALRESEAYLRLMLDAAADGFYCVDREGRTTLCNAAFLRMLGFERAEDVIGRQLHAVIHHAHPDGSPYPSSECPIYRTAQTGRPAHVGSEIFFRTDGTSLPVEYWVHPIFRNGELEGAVCTFIDITERQRAQEQQALLLRELNHRVKNLFAVLGSMVTLSARSASTAEELAKTLRGRLDALARAHELIRPGLTGMEAPADRSVTLEKVVREVLSPYADPRADAGRGRFVIEGPVVGIGSSAVTSLALALHELTTNAAKYGALSEPDGRVLVGWSLEDGELLLEWHEKGGPALAGPPAGRGFGSLLAEGSVTGQLGGRIAYDWRPEGLAVQIRVPAENLGR</sequence>
<dbReference type="SUPFAM" id="SSF55781">
    <property type="entry name" value="GAF domain-like"/>
    <property type="match status" value="2"/>
</dbReference>
<dbReference type="EC" id="2.7.13.3" evidence="2"/>
<feature type="domain" description="Histidine kinase" evidence="16">
    <location>
        <begin position="363"/>
        <end position="581"/>
    </location>
</feature>
<dbReference type="PRINTS" id="PR00344">
    <property type="entry name" value="BCTRLSENSOR"/>
</dbReference>
<dbReference type="InterPro" id="IPR036097">
    <property type="entry name" value="HisK_dim/P_sf"/>
</dbReference>
<dbReference type="SUPFAM" id="SSF47384">
    <property type="entry name" value="Homodimeric domain of signal transducing histidine kinase"/>
    <property type="match status" value="1"/>
</dbReference>
<keyword evidence="10" id="KW-0418">Kinase</keyword>
<dbReference type="InterPro" id="IPR003594">
    <property type="entry name" value="HATPase_dom"/>
</dbReference>
<dbReference type="PROSITE" id="PS50112">
    <property type="entry name" value="PAS"/>
    <property type="match status" value="3"/>
</dbReference>
<dbReference type="Pfam" id="PF07536">
    <property type="entry name" value="HWE_HK"/>
    <property type="match status" value="1"/>
</dbReference>
<dbReference type="InterPro" id="IPR035965">
    <property type="entry name" value="PAS-like_dom_sf"/>
</dbReference>
<accession>A0ABU8XUY0</accession>
<dbReference type="Gene3D" id="3.30.450.40">
    <property type="match status" value="2"/>
</dbReference>
<dbReference type="SMART" id="SM00091">
    <property type="entry name" value="PAS"/>
    <property type="match status" value="4"/>
</dbReference>
<keyword evidence="8" id="KW-0808">Transferase</keyword>
<dbReference type="Pfam" id="PF08448">
    <property type="entry name" value="PAS_4"/>
    <property type="match status" value="1"/>
</dbReference>
<gene>
    <name evidence="20" type="ORF">U1T56_16495</name>
</gene>
<keyword evidence="3" id="KW-0600">Photoreceptor protein</keyword>
<evidence type="ECO:0000313" key="21">
    <source>
        <dbReference type="Proteomes" id="UP001375743"/>
    </source>
</evidence>
<dbReference type="InterPro" id="IPR013767">
    <property type="entry name" value="PAS_fold"/>
</dbReference>
<dbReference type="RefSeq" id="WP_418160605.1">
    <property type="nucleotide sequence ID" value="NZ_JBBLZC010000018.1"/>
</dbReference>
<dbReference type="SMART" id="SM00387">
    <property type="entry name" value="HATPase_c"/>
    <property type="match status" value="1"/>
</dbReference>
<keyword evidence="13" id="KW-0675">Receptor</keyword>
<evidence type="ECO:0000256" key="1">
    <source>
        <dbReference type="ARBA" id="ARBA00000085"/>
    </source>
</evidence>
<dbReference type="InterPro" id="IPR001610">
    <property type="entry name" value="PAC"/>
</dbReference>
<evidence type="ECO:0000256" key="2">
    <source>
        <dbReference type="ARBA" id="ARBA00012438"/>
    </source>
</evidence>
<dbReference type="Pfam" id="PF08447">
    <property type="entry name" value="PAS_3"/>
    <property type="match status" value="2"/>
</dbReference>
<evidence type="ECO:0000313" key="20">
    <source>
        <dbReference type="EMBL" id="MEK0084754.1"/>
    </source>
</evidence>
<dbReference type="InterPro" id="IPR000700">
    <property type="entry name" value="PAS-assoc_C"/>
</dbReference>
<dbReference type="SMART" id="SM00911">
    <property type="entry name" value="HWE_HK"/>
    <property type="match status" value="1"/>
</dbReference>
<dbReference type="Pfam" id="PF00072">
    <property type="entry name" value="Response_reg"/>
    <property type="match status" value="1"/>
</dbReference>
<evidence type="ECO:0000256" key="8">
    <source>
        <dbReference type="ARBA" id="ARBA00022679"/>
    </source>
</evidence>
<dbReference type="PROSITE" id="PS50109">
    <property type="entry name" value="HIS_KIN"/>
    <property type="match status" value="1"/>
</dbReference>
<dbReference type="SMART" id="SM00065">
    <property type="entry name" value="GAF"/>
    <property type="match status" value="2"/>
</dbReference>
<keyword evidence="21" id="KW-1185">Reference proteome</keyword>
<feature type="modified residue" description="4-aspartylphosphate" evidence="14">
    <location>
        <position position="692"/>
    </location>
</feature>
<dbReference type="Proteomes" id="UP001375743">
    <property type="component" value="Unassembled WGS sequence"/>
</dbReference>
<evidence type="ECO:0000259" key="16">
    <source>
        <dbReference type="PROSITE" id="PS50109"/>
    </source>
</evidence>
<dbReference type="Gene3D" id="3.30.565.10">
    <property type="entry name" value="Histidine kinase-like ATPase, C-terminal domain"/>
    <property type="match status" value="2"/>
</dbReference>
<dbReference type="InterPro" id="IPR013656">
    <property type="entry name" value="PAS_4"/>
</dbReference>
<feature type="domain" description="PAS" evidence="18">
    <location>
        <begin position="1333"/>
        <end position="1374"/>
    </location>
</feature>
<evidence type="ECO:0000256" key="13">
    <source>
        <dbReference type="ARBA" id="ARBA00023170"/>
    </source>
</evidence>
<dbReference type="PANTHER" id="PTHR43547">
    <property type="entry name" value="TWO-COMPONENT HISTIDINE KINASE"/>
    <property type="match status" value="1"/>
</dbReference>
<comment type="catalytic activity">
    <reaction evidence="1">
        <text>ATP + protein L-histidine = ADP + protein N-phospho-L-histidine.</text>
        <dbReference type="EC" id="2.7.13.3"/>
    </reaction>
</comment>
<keyword evidence="7" id="KW-0288">FMN</keyword>
<evidence type="ECO:0000256" key="14">
    <source>
        <dbReference type="PROSITE-ProRule" id="PRU00169"/>
    </source>
</evidence>
<dbReference type="SUPFAM" id="SSF52172">
    <property type="entry name" value="CheY-like"/>
    <property type="match status" value="1"/>
</dbReference>
<keyword evidence="9" id="KW-0547">Nucleotide-binding</keyword>
<keyword evidence="12" id="KW-0157">Chromophore</keyword>
<dbReference type="InterPro" id="IPR011102">
    <property type="entry name" value="Sig_transdc_His_kinase_HWE"/>
</dbReference>
<keyword evidence="5" id="KW-0716">Sensory transduction</keyword>
<evidence type="ECO:0000259" key="17">
    <source>
        <dbReference type="PROSITE" id="PS50110"/>
    </source>
</evidence>
<name>A0ABU8XUY0_9PROT</name>
<dbReference type="SMART" id="SM00086">
    <property type="entry name" value="PAC"/>
    <property type="match status" value="4"/>
</dbReference>
<feature type="coiled-coil region" evidence="15">
    <location>
        <begin position="330"/>
        <end position="357"/>
    </location>
</feature>
<evidence type="ECO:0000256" key="10">
    <source>
        <dbReference type="ARBA" id="ARBA00022777"/>
    </source>
</evidence>
<evidence type="ECO:0000256" key="6">
    <source>
        <dbReference type="ARBA" id="ARBA00022630"/>
    </source>
</evidence>
<dbReference type="SUPFAM" id="SSF55785">
    <property type="entry name" value="PYP-like sensor domain (PAS domain)"/>
    <property type="match status" value="5"/>
</dbReference>
<feature type="domain" description="PAC" evidence="19">
    <location>
        <begin position="1273"/>
        <end position="1325"/>
    </location>
</feature>
<evidence type="ECO:0000256" key="12">
    <source>
        <dbReference type="ARBA" id="ARBA00022991"/>
    </source>
</evidence>
<evidence type="ECO:0000256" key="3">
    <source>
        <dbReference type="ARBA" id="ARBA00022543"/>
    </source>
</evidence>
<evidence type="ECO:0000259" key="19">
    <source>
        <dbReference type="PROSITE" id="PS50113"/>
    </source>
</evidence>
<protein>
    <recommendedName>
        <fullName evidence="2">histidine kinase</fullName>
        <ecNumber evidence="2">2.7.13.3</ecNumber>
    </recommendedName>
</protein>
<dbReference type="NCBIfam" id="TIGR00229">
    <property type="entry name" value="sensory_box"/>
    <property type="match status" value="4"/>
</dbReference>
<keyword evidence="6" id="KW-0285">Flavoprotein</keyword>
<dbReference type="CDD" id="cd16922">
    <property type="entry name" value="HATPase_EvgS-ArcB-TorS-like"/>
    <property type="match status" value="1"/>
</dbReference>
<dbReference type="Pfam" id="PF13185">
    <property type="entry name" value="GAF_2"/>
    <property type="match status" value="2"/>
</dbReference>
<feature type="domain" description="PAS" evidence="18">
    <location>
        <begin position="1200"/>
        <end position="1270"/>
    </location>
</feature>
<keyword evidence="4 14" id="KW-0597">Phosphoprotein</keyword>
<evidence type="ECO:0000256" key="11">
    <source>
        <dbReference type="ARBA" id="ARBA00022840"/>
    </source>
</evidence>
<dbReference type="Gene3D" id="2.10.70.100">
    <property type="match status" value="1"/>
</dbReference>
<dbReference type="InterPro" id="IPR003018">
    <property type="entry name" value="GAF"/>
</dbReference>
<evidence type="ECO:0000256" key="5">
    <source>
        <dbReference type="ARBA" id="ARBA00022606"/>
    </source>
</evidence>
<organism evidence="20 21">
    <name type="scientific">Benzoatithermus flavus</name>
    <dbReference type="NCBI Taxonomy" id="3108223"/>
    <lineage>
        <taxon>Bacteria</taxon>
        <taxon>Pseudomonadati</taxon>
        <taxon>Pseudomonadota</taxon>
        <taxon>Alphaproteobacteria</taxon>
        <taxon>Geminicoccales</taxon>
        <taxon>Geminicoccaceae</taxon>
        <taxon>Benzoatithermus</taxon>
    </lineage>
</organism>
<dbReference type="Gene3D" id="3.40.50.2300">
    <property type="match status" value="1"/>
</dbReference>
<dbReference type="InterPro" id="IPR011006">
    <property type="entry name" value="CheY-like_superfamily"/>
</dbReference>
<comment type="caution">
    <text evidence="20">The sequence shown here is derived from an EMBL/GenBank/DDBJ whole genome shotgun (WGS) entry which is preliminary data.</text>
</comment>
<dbReference type="InterPro" id="IPR013655">
    <property type="entry name" value="PAS_fold_3"/>
</dbReference>
<dbReference type="PROSITE" id="PS50113">
    <property type="entry name" value="PAC"/>
    <property type="match status" value="2"/>
</dbReference>
<dbReference type="PANTHER" id="PTHR43547:SF2">
    <property type="entry name" value="HYBRID SIGNAL TRANSDUCTION HISTIDINE KINASE C"/>
    <property type="match status" value="1"/>
</dbReference>
<dbReference type="InterPro" id="IPR036890">
    <property type="entry name" value="HATPase_C_sf"/>
</dbReference>
<keyword evidence="15" id="KW-0175">Coiled coil</keyword>
<dbReference type="PROSITE" id="PS50110">
    <property type="entry name" value="RESPONSE_REGULATORY"/>
    <property type="match status" value="1"/>
</dbReference>
<dbReference type="InterPro" id="IPR029016">
    <property type="entry name" value="GAF-like_dom_sf"/>
</dbReference>
<evidence type="ECO:0000256" key="9">
    <source>
        <dbReference type="ARBA" id="ARBA00022741"/>
    </source>
</evidence>
<dbReference type="InterPro" id="IPR005467">
    <property type="entry name" value="His_kinase_dom"/>
</dbReference>